<feature type="compositionally biased region" description="Basic and acidic residues" evidence="1">
    <location>
        <begin position="175"/>
        <end position="194"/>
    </location>
</feature>
<dbReference type="AlphaFoldDB" id="A0A6J4RNA2"/>
<gene>
    <name evidence="2" type="ORF">AVDCRST_MAG05-1071</name>
</gene>
<feature type="region of interest" description="Disordered" evidence="1">
    <location>
        <begin position="1"/>
        <end position="245"/>
    </location>
</feature>
<feature type="compositionally biased region" description="Basic and acidic residues" evidence="1">
    <location>
        <begin position="88"/>
        <end position="115"/>
    </location>
</feature>
<organism evidence="2">
    <name type="scientific">uncultured Rubrobacteraceae bacterium</name>
    <dbReference type="NCBI Taxonomy" id="349277"/>
    <lineage>
        <taxon>Bacteria</taxon>
        <taxon>Bacillati</taxon>
        <taxon>Actinomycetota</taxon>
        <taxon>Rubrobacteria</taxon>
        <taxon>Rubrobacterales</taxon>
        <taxon>Rubrobacteraceae</taxon>
        <taxon>environmental samples</taxon>
    </lineage>
</organism>
<proteinExistence type="predicted"/>
<feature type="compositionally biased region" description="Basic residues" evidence="1">
    <location>
        <begin position="76"/>
        <end position="86"/>
    </location>
</feature>
<feature type="non-terminal residue" evidence="2">
    <location>
        <position position="1"/>
    </location>
</feature>
<name>A0A6J4RNA2_9ACTN</name>
<sequence length="245" mass="26573">IPRVAAGGWSGRDSALQRHLERVPAARGRLGRGPPLRRRRREGAAPRGRLLRPPDALGGPRRAGPQERPPQPRSPHAPRRARRPPRRPGAELHPHDARRLQEAPARRQARRETRCGDPPLRGGGSRARCRPLTNRGLPRAAARSLPPEGAGRYGSDGEGARARAGDGGYGGRLRVLRDGRALRLREGPLRRLDEDGGQAALPRRQGGGGERCRGAGDELQGADPGRHRPPRPPPGRVPGQPPERL</sequence>
<accession>A0A6J4RNA2</accession>
<feature type="compositionally biased region" description="Basic and acidic residues" evidence="1">
    <location>
        <begin position="15"/>
        <end position="24"/>
    </location>
</feature>
<feature type="non-terminal residue" evidence="2">
    <location>
        <position position="245"/>
    </location>
</feature>
<dbReference type="EMBL" id="CADCVM010000117">
    <property type="protein sequence ID" value="CAA9477770.1"/>
    <property type="molecule type" value="Genomic_DNA"/>
</dbReference>
<reference evidence="2" key="1">
    <citation type="submission" date="2020-02" db="EMBL/GenBank/DDBJ databases">
        <authorList>
            <person name="Meier V. D."/>
        </authorList>
    </citation>
    <scope>NUCLEOTIDE SEQUENCE</scope>
    <source>
        <strain evidence="2">AVDCRST_MAG05</strain>
    </source>
</reference>
<protein>
    <submittedName>
        <fullName evidence="2">Fe-S protein, homolog of lactate dehydrogenase SO1521</fullName>
    </submittedName>
</protein>
<feature type="compositionally biased region" description="Pro residues" evidence="1">
    <location>
        <begin position="231"/>
        <end position="245"/>
    </location>
</feature>
<evidence type="ECO:0000256" key="1">
    <source>
        <dbReference type="SAM" id="MobiDB-lite"/>
    </source>
</evidence>
<feature type="compositionally biased region" description="Low complexity" evidence="1">
    <location>
        <begin position="25"/>
        <end position="34"/>
    </location>
</feature>
<evidence type="ECO:0000313" key="2">
    <source>
        <dbReference type="EMBL" id="CAA9477770.1"/>
    </source>
</evidence>